<dbReference type="OMA" id="WQAPRNT"/>
<feature type="chain" id="PRO_5029825783" evidence="1">
    <location>
        <begin position="19"/>
        <end position="81"/>
    </location>
</feature>
<feature type="signal peptide" evidence="1">
    <location>
        <begin position="1"/>
        <end position="18"/>
    </location>
</feature>
<dbReference type="OrthoDB" id="5862093at2759"/>
<evidence type="ECO:0000313" key="3">
    <source>
        <dbReference type="WBParaSite" id="HCON_00136180-00001"/>
    </source>
</evidence>
<keyword evidence="1" id="KW-0732">Signal</keyword>
<dbReference type="AlphaFoldDB" id="A0A7I4YUN9"/>
<protein>
    <submittedName>
        <fullName evidence="3">Secreted protein</fullName>
    </submittedName>
</protein>
<organism evidence="2 3">
    <name type="scientific">Haemonchus contortus</name>
    <name type="common">Barber pole worm</name>
    <dbReference type="NCBI Taxonomy" id="6289"/>
    <lineage>
        <taxon>Eukaryota</taxon>
        <taxon>Metazoa</taxon>
        <taxon>Ecdysozoa</taxon>
        <taxon>Nematoda</taxon>
        <taxon>Chromadorea</taxon>
        <taxon>Rhabditida</taxon>
        <taxon>Rhabditina</taxon>
        <taxon>Rhabditomorpha</taxon>
        <taxon>Strongyloidea</taxon>
        <taxon>Trichostrongylidae</taxon>
        <taxon>Haemonchus</taxon>
    </lineage>
</organism>
<dbReference type="WBParaSite" id="HCON_00136180-00001">
    <property type="protein sequence ID" value="HCON_00136180-00001"/>
    <property type="gene ID" value="HCON_00136180"/>
</dbReference>
<accession>A0A7I4YUN9</accession>
<proteinExistence type="predicted"/>
<reference evidence="3" key="1">
    <citation type="submission" date="2020-12" db="UniProtKB">
        <authorList>
            <consortium name="WormBaseParasite"/>
        </authorList>
    </citation>
    <scope>IDENTIFICATION</scope>
    <source>
        <strain evidence="3">MHco3</strain>
    </source>
</reference>
<sequence>MHSSVALVLVATIVLVQCQGDWVSRYRNVREMLKPSSGVQNSVTGESFAPQSIGDITGKVNNLRRHLFSWQAPRNTDFFRR</sequence>
<dbReference type="Proteomes" id="UP000025227">
    <property type="component" value="Unplaced"/>
</dbReference>
<evidence type="ECO:0000256" key="1">
    <source>
        <dbReference type="SAM" id="SignalP"/>
    </source>
</evidence>
<evidence type="ECO:0000313" key="2">
    <source>
        <dbReference type="Proteomes" id="UP000025227"/>
    </source>
</evidence>
<name>A0A7I4YUN9_HAECO</name>
<keyword evidence="2" id="KW-1185">Reference proteome</keyword>